<evidence type="ECO:0000313" key="2">
    <source>
        <dbReference type="Proteomes" id="UP000464658"/>
    </source>
</evidence>
<accession>A0A5S9M1L4</accession>
<evidence type="ECO:0000313" key="1">
    <source>
        <dbReference type="EMBL" id="BBP87487.1"/>
    </source>
</evidence>
<proteinExistence type="predicted"/>
<dbReference type="Pfam" id="PF05017">
    <property type="entry name" value="TMP"/>
    <property type="match status" value="2"/>
</dbReference>
<reference evidence="1 2" key="1">
    <citation type="submission" date="2019-12" db="EMBL/GenBank/DDBJ databases">
        <title>Full genome sequence of a Bacillus safensis strain isolated from commercially available natto in Indonesia.</title>
        <authorList>
            <person name="Yoshida M."/>
            <person name="Uomi M."/>
            <person name="Waturangi D."/>
            <person name="Ekaputri J.J."/>
            <person name="Setiamarga D.H.E."/>
        </authorList>
    </citation>
    <scope>NUCLEOTIDE SEQUENCE [LARGE SCALE GENOMIC DNA]</scope>
    <source>
        <strain evidence="1 2">IDN1</strain>
    </source>
</reference>
<dbReference type="InterPro" id="IPR007713">
    <property type="entry name" value="TMP_rpt"/>
</dbReference>
<sequence>MGLVKSVGGLVAGMWNSVKSFFANGATNASNLVVNMGRMIIKGWSFVKNNVGRLAGALWDLVKKKIW</sequence>
<protein>
    <submittedName>
        <fullName evidence="1">Uncharacterized protein</fullName>
    </submittedName>
</protein>
<organism evidence="1 2">
    <name type="scientific">Bacillus safensis</name>
    <dbReference type="NCBI Taxonomy" id="561879"/>
    <lineage>
        <taxon>Bacteria</taxon>
        <taxon>Bacillati</taxon>
        <taxon>Bacillota</taxon>
        <taxon>Bacilli</taxon>
        <taxon>Bacillales</taxon>
        <taxon>Bacillaceae</taxon>
        <taxon>Bacillus</taxon>
    </lineage>
</organism>
<dbReference type="Proteomes" id="UP000464658">
    <property type="component" value="Chromosome"/>
</dbReference>
<dbReference type="EMBL" id="AP021906">
    <property type="protein sequence ID" value="BBP87487.1"/>
    <property type="molecule type" value="Genomic_DNA"/>
</dbReference>
<gene>
    <name evidence="1" type="ORF">BsIDN1_11050</name>
</gene>
<dbReference type="AlphaFoldDB" id="A0A5S9M1L4"/>
<name>A0A5S9M1L4_BACIA</name>